<protein>
    <submittedName>
        <fullName evidence="1">Phage tail protein</fullName>
    </submittedName>
</protein>
<dbReference type="PANTHER" id="PTHR38009:SF1">
    <property type="entry name" value="CONSERVED HYPOTHETICAL PHAGE TAIL PROTEIN"/>
    <property type="match status" value="1"/>
</dbReference>
<keyword evidence="2" id="KW-1185">Reference proteome</keyword>
<sequence length="148" mass="15401">MPLPDHDTSVGHSFALEVDGIVITQITEVSGLRVGQDVIEFKSTTPDGQYVVQTVPGRPDAGELTLVRPQRGGNSFEAWIADVRAGGGGGGGSAAAVVLFDADGTPIKRYKLVAAAPKHLEVSTITSGDDAGVLTEKLVLTYEAVEVE</sequence>
<proteinExistence type="predicted"/>
<evidence type="ECO:0000313" key="1">
    <source>
        <dbReference type="EMBL" id="GIG91572.1"/>
    </source>
</evidence>
<dbReference type="EMBL" id="BONW01000039">
    <property type="protein sequence ID" value="GIG91572.1"/>
    <property type="molecule type" value="Genomic_DNA"/>
</dbReference>
<accession>A0ABQ4EA09</accession>
<dbReference type="PANTHER" id="PTHR38009">
    <property type="entry name" value="CONSERVED HYPOTHETICAL PHAGE TAIL PROTEIN"/>
    <property type="match status" value="1"/>
</dbReference>
<dbReference type="RefSeq" id="WP_203869946.1">
    <property type="nucleotide sequence ID" value="NZ_BONW01000039.1"/>
</dbReference>
<gene>
    <name evidence="1" type="ORF">Pen02_65080</name>
</gene>
<dbReference type="Proteomes" id="UP000646749">
    <property type="component" value="Unassembled WGS sequence"/>
</dbReference>
<dbReference type="InterPro" id="IPR010667">
    <property type="entry name" value="Phage_T4_Gp19"/>
</dbReference>
<organism evidence="1 2">
    <name type="scientific">Plantactinospora endophytica</name>
    <dbReference type="NCBI Taxonomy" id="673535"/>
    <lineage>
        <taxon>Bacteria</taxon>
        <taxon>Bacillati</taxon>
        <taxon>Actinomycetota</taxon>
        <taxon>Actinomycetes</taxon>
        <taxon>Micromonosporales</taxon>
        <taxon>Micromonosporaceae</taxon>
        <taxon>Plantactinospora</taxon>
    </lineage>
</organism>
<dbReference type="Pfam" id="PF06841">
    <property type="entry name" value="Phage_T4_gp19"/>
    <property type="match status" value="1"/>
</dbReference>
<reference evidence="1 2" key="1">
    <citation type="submission" date="2021-01" db="EMBL/GenBank/DDBJ databases">
        <title>Whole genome shotgun sequence of Plantactinospora endophytica NBRC 110450.</title>
        <authorList>
            <person name="Komaki H."/>
            <person name="Tamura T."/>
        </authorList>
    </citation>
    <scope>NUCLEOTIDE SEQUENCE [LARGE SCALE GENOMIC DNA]</scope>
    <source>
        <strain evidence="1 2">NBRC 110450</strain>
    </source>
</reference>
<dbReference type="InterPro" id="IPR011747">
    <property type="entry name" value="CHP02241"/>
</dbReference>
<name>A0ABQ4EA09_9ACTN</name>
<comment type="caution">
    <text evidence="1">The sequence shown here is derived from an EMBL/GenBank/DDBJ whole genome shotgun (WGS) entry which is preliminary data.</text>
</comment>
<evidence type="ECO:0000313" key="2">
    <source>
        <dbReference type="Proteomes" id="UP000646749"/>
    </source>
</evidence>